<feature type="signal peptide" evidence="1">
    <location>
        <begin position="1"/>
        <end position="23"/>
    </location>
</feature>
<proteinExistence type="predicted"/>
<dbReference type="EMBL" id="BMID01000001">
    <property type="protein sequence ID" value="GGA04384.1"/>
    <property type="molecule type" value="Genomic_DNA"/>
</dbReference>
<evidence type="ECO:0008006" key="4">
    <source>
        <dbReference type="Google" id="ProtNLM"/>
    </source>
</evidence>
<evidence type="ECO:0000256" key="1">
    <source>
        <dbReference type="SAM" id="SignalP"/>
    </source>
</evidence>
<reference evidence="3" key="1">
    <citation type="journal article" date="2019" name="Int. J. Syst. Evol. Microbiol.">
        <title>The Global Catalogue of Microorganisms (GCM) 10K type strain sequencing project: providing services to taxonomists for standard genome sequencing and annotation.</title>
        <authorList>
            <consortium name="The Broad Institute Genomics Platform"/>
            <consortium name="The Broad Institute Genome Sequencing Center for Infectious Disease"/>
            <person name="Wu L."/>
            <person name="Ma J."/>
        </authorList>
    </citation>
    <scope>NUCLEOTIDE SEQUENCE [LARGE SCALE GENOMIC DNA]</scope>
    <source>
        <strain evidence="3">CGMCC 1.15297</strain>
    </source>
</reference>
<dbReference type="RefSeq" id="WP_188641845.1">
    <property type="nucleotide sequence ID" value="NZ_BMID01000001.1"/>
</dbReference>
<gene>
    <name evidence="2" type="ORF">GCM10010923_12090</name>
</gene>
<evidence type="ECO:0000313" key="3">
    <source>
        <dbReference type="Proteomes" id="UP000603317"/>
    </source>
</evidence>
<dbReference type="Proteomes" id="UP000603317">
    <property type="component" value="Unassembled WGS sequence"/>
</dbReference>
<comment type="caution">
    <text evidence="2">The sequence shown here is derived from an EMBL/GenBank/DDBJ whole genome shotgun (WGS) entry which is preliminary data.</text>
</comment>
<protein>
    <recommendedName>
        <fullName evidence="4">Elongation factor P</fullName>
    </recommendedName>
</protein>
<sequence length="123" mass="13494">MYQRLILSIAALSAMLLAPVAPAQERAAGQLSVLLRGYWSCAVPGIASGDAREVRPALDFETIRGSRYRVGDDIGIYLRLGDRVTMTSGPFRGRNFRVTGDDSIREIEEGSLTPVRCLRRPAN</sequence>
<organism evidence="2 3">
    <name type="scientific">Blastomonas marina</name>
    <dbReference type="NCBI Taxonomy" id="1867408"/>
    <lineage>
        <taxon>Bacteria</taxon>
        <taxon>Pseudomonadati</taxon>
        <taxon>Pseudomonadota</taxon>
        <taxon>Alphaproteobacteria</taxon>
        <taxon>Sphingomonadales</taxon>
        <taxon>Sphingomonadaceae</taxon>
        <taxon>Blastomonas</taxon>
    </lineage>
</organism>
<accession>A0ABQ1F9V8</accession>
<name>A0ABQ1F9V8_9SPHN</name>
<feature type="chain" id="PRO_5047324705" description="Elongation factor P" evidence="1">
    <location>
        <begin position="24"/>
        <end position="123"/>
    </location>
</feature>
<keyword evidence="3" id="KW-1185">Reference proteome</keyword>
<keyword evidence="1" id="KW-0732">Signal</keyword>
<evidence type="ECO:0000313" key="2">
    <source>
        <dbReference type="EMBL" id="GGA04384.1"/>
    </source>
</evidence>